<evidence type="ECO:0000313" key="2">
    <source>
        <dbReference type="EMBL" id="BDD07574.1"/>
    </source>
</evidence>
<dbReference type="InterPro" id="IPR011990">
    <property type="entry name" value="TPR-like_helical_dom_sf"/>
</dbReference>
<dbReference type="Proteomes" id="UP001348817">
    <property type="component" value="Chromosome"/>
</dbReference>
<protein>
    <recommendedName>
        <fullName evidence="4">Tetratricopeptide repeat protein</fullName>
    </recommendedName>
</protein>
<evidence type="ECO:0000256" key="1">
    <source>
        <dbReference type="SAM" id="SignalP"/>
    </source>
</evidence>
<proteinExistence type="predicted"/>
<feature type="chain" id="PRO_5043650395" description="Tetratricopeptide repeat protein" evidence="1">
    <location>
        <begin position="34"/>
        <end position="148"/>
    </location>
</feature>
<dbReference type="KEGG" id="fax:FUAX_00060"/>
<dbReference type="Pfam" id="PF13174">
    <property type="entry name" value="TPR_6"/>
    <property type="match status" value="1"/>
</dbReference>
<dbReference type="AlphaFoldDB" id="A0AAU9C6H4"/>
<feature type="signal peptide" evidence="1">
    <location>
        <begin position="1"/>
        <end position="33"/>
    </location>
</feature>
<reference evidence="2 3" key="1">
    <citation type="submission" date="2021-12" db="EMBL/GenBank/DDBJ databases">
        <title>Genome sequencing of bacteria with rrn-lacking chromosome and rrn-plasmid.</title>
        <authorList>
            <person name="Anda M."/>
            <person name="Iwasaki W."/>
        </authorList>
    </citation>
    <scope>NUCLEOTIDE SEQUENCE [LARGE SCALE GENOMIC DNA]</scope>
    <source>
        <strain evidence="2 3">DSM 100852</strain>
    </source>
</reference>
<keyword evidence="1" id="KW-0732">Signal</keyword>
<dbReference type="InterPro" id="IPR019734">
    <property type="entry name" value="TPR_rpt"/>
</dbReference>
<keyword evidence="3" id="KW-1185">Reference proteome</keyword>
<dbReference type="SUPFAM" id="SSF48452">
    <property type="entry name" value="TPR-like"/>
    <property type="match status" value="1"/>
</dbReference>
<sequence length="148" mass="17008">MLIKSSFLKNKKIFPVIFLALFCVLAGSFNVRAQDTQNIYLANEYLAKGEVDKALEIFRQLAKKKENMRVIHNQYLSLLISSGDFKTADKHLRKLVKLYPKVIVYQADQGSLLKARGKEDEAKAKFSALIKRVASSQRDSRNLARYFY</sequence>
<name>A0AAU9C6H4_9BACT</name>
<gene>
    <name evidence="2" type="ORF">FUAX_00060</name>
</gene>
<organism evidence="2 3">
    <name type="scientific">Fulvitalea axinellae</name>
    <dbReference type="NCBI Taxonomy" id="1182444"/>
    <lineage>
        <taxon>Bacteria</taxon>
        <taxon>Pseudomonadati</taxon>
        <taxon>Bacteroidota</taxon>
        <taxon>Cytophagia</taxon>
        <taxon>Cytophagales</taxon>
        <taxon>Persicobacteraceae</taxon>
        <taxon>Fulvitalea</taxon>
    </lineage>
</organism>
<evidence type="ECO:0000313" key="3">
    <source>
        <dbReference type="Proteomes" id="UP001348817"/>
    </source>
</evidence>
<accession>A0AAU9C6H4</accession>
<evidence type="ECO:0008006" key="4">
    <source>
        <dbReference type="Google" id="ProtNLM"/>
    </source>
</evidence>
<dbReference type="Gene3D" id="1.25.40.10">
    <property type="entry name" value="Tetratricopeptide repeat domain"/>
    <property type="match status" value="1"/>
</dbReference>
<dbReference type="EMBL" id="AP025314">
    <property type="protein sequence ID" value="BDD07574.1"/>
    <property type="molecule type" value="Genomic_DNA"/>
</dbReference>